<reference evidence="1 2" key="1">
    <citation type="journal article" date="2015" name="Nature">
        <title>rRNA introns, odd ribosomes, and small enigmatic genomes across a large radiation of phyla.</title>
        <authorList>
            <person name="Brown C.T."/>
            <person name="Hug L.A."/>
            <person name="Thomas B.C."/>
            <person name="Sharon I."/>
            <person name="Castelle C.J."/>
            <person name="Singh A."/>
            <person name="Wilkins M.J."/>
            <person name="Williams K.H."/>
            <person name="Banfield J.F."/>
        </authorList>
    </citation>
    <scope>NUCLEOTIDE SEQUENCE [LARGE SCALE GENOMIC DNA]</scope>
</reference>
<proteinExistence type="predicted"/>
<dbReference type="AlphaFoldDB" id="A0A0G0BCM8"/>
<dbReference type="Proteomes" id="UP000034127">
    <property type="component" value="Unassembled WGS sequence"/>
</dbReference>
<name>A0A0G0BCM8_9BACT</name>
<dbReference type="EMBL" id="LBPX01000020">
    <property type="protein sequence ID" value="KKP67164.1"/>
    <property type="molecule type" value="Genomic_DNA"/>
</dbReference>
<evidence type="ECO:0000313" key="2">
    <source>
        <dbReference type="Proteomes" id="UP000034127"/>
    </source>
</evidence>
<comment type="caution">
    <text evidence="1">The sequence shown here is derived from an EMBL/GenBank/DDBJ whole genome shotgun (WGS) entry which is preliminary data.</text>
</comment>
<gene>
    <name evidence="1" type="ORF">UR63_C0020G0036</name>
</gene>
<organism evidence="1 2">
    <name type="scientific">Candidatus Roizmanbacteria bacterium GW2011_GWC2_35_12</name>
    <dbReference type="NCBI Taxonomy" id="1618485"/>
    <lineage>
        <taxon>Bacteria</taxon>
        <taxon>Candidatus Roizmaniibacteriota</taxon>
    </lineage>
</organism>
<accession>A0A0G0BCM8</accession>
<evidence type="ECO:0000313" key="1">
    <source>
        <dbReference type="EMBL" id="KKP67164.1"/>
    </source>
</evidence>
<sequence>MSFIIIKKGTRKSPSQINISESAKTITFSAGFFRTYKISVIRTPYIRLAVDITSKEIAFEFAELDKKNSEYLKLTPTISKTSASCSVNSILSTFSTDIKEISGIYKDGAISGPVKINGFSEHGFIIKIKNREIV</sequence>
<protein>
    <submittedName>
        <fullName evidence="1">Uncharacterized protein</fullName>
    </submittedName>
</protein>